<evidence type="ECO:0000313" key="4">
    <source>
        <dbReference type="Proteomes" id="UP000295765"/>
    </source>
</evidence>
<organism evidence="3 4">
    <name type="scientific">Plasticicumulans lactativorans</name>
    <dbReference type="NCBI Taxonomy" id="1133106"/>
    <lineage>
        <taxon>Bacteria</taxon>
        <taxon>Pseudomonadati</taxon>
        <taxon>Pseudomonadota</taxon>
        <taxon>Gammaproteobacteria</taxon>
        <taxon>Candidatus Competibacteraceae</taxon>
        <taxon>Plasticicumulans</taxon>
    </lineage>
</organism>
<dbReference type="AlphaFoldDB" id="A0A4R2LK29"/>
<sequence>MATEIEHKFLVVDDGWRAGVERAVAMRQGYLVSDAVRSVRVRVEGDSAALNVKGAVVGIARREYEYAIPLADAAEMLDELCGQKVEKTRHYVRHAGHLWEVDVFEGANAGLVVAEIELAHAGEPFVRPPWVGADVSHDLRYYNSQLAVHPYQDWR</sequence>
<dbReference type="RefSeq" id="WP_132537901.1">
    <property type="nucleotide sequence ID" value="NZ_SLWY01000001.1"/>
</dbReference>
<dbReference type="Pfam" id="PF01928">
    <property type="entry name" value="CYTH"/>
    <property type="match status" value="1"/>
</dbReference>
<dbReference type="InterPro" id="IPR023577">
    <property type="entry name" value="CYTH_domain"/>
</dbReference>
<feature type="domain" description="CYTH" evidence="2">
    <location>
        <begin position="2"/>
        <end position="148"/>
    </location>
</feature>
<name>A0A4R2LK29_9GAMM</name>
<accession>A0A4R2LK29</accession>
<dbReference type="CDD" id="cd07891">
    <property type="entry name" value="CYTH-like_CthTTM-like_1"/>
    <property type="match status" value="1"/>
</dbReference>
<dbReference type="PIRSF" id="PIRSF016487">
    <property type="entry name" value="CYTH_UCP016487"/>
    <property type="match status" value="1"/>
</dbReference>
<protein>
    <submittedName>
        <fullName evidence="3">Adenylate cyclase</fullName>
    </submittedName>
</protein>
<dbReference type="SUPFAM" id="SSF55154">
    <property type="entry name" value="CYTH-like phosphatases"/>
    <property type="match status" value="1"/>
</dbReference>
<dbReference type="EMBL" id="SLWY01000001">
    <property type="protein sequence ID" value="TCO83623.1"/>
    <property type="molecule type" value="Genomic_DNA"/>
</dbReference>
<dbReference type="Gene3D" id="2.40.320.10">
    <property type="entry name" value="Hypothetical Protein Pfu-838710-001"/>
    <property type="match status" value="1"/>
</dbReference>
<evidence type="ECO:0000256" key="1">
    <source>
        <dbReference type="PIRSR" id="PIRSR016487-1"/>
    </source>
</evidence>
<reference evidence="3 4" key="1">
    <citation type="submission" date="2019-03" db="EMBL/GenBank/DDBJ databases">
        <title>Genomic Encyclopedia of Type Strains, Phase IV (KMG-IV): sequencing the most valuable type-strain genomes for metagenomic binning, comparative biology and taxonomic classification.</title>
        <authorList>
            <person name="Goeker M."/>
        </authorList>
    </citation>
    <scope>NUCLEOTIDE SEQUENCE [LARGE SCALE GENOMIC DNA]</scope>
    <source>
        <strain evidence="3 4">DSM 25287</strain>
    </source>
</reference>
<dbReference type="InterPro" id="IPR033469">
    <property type="entry name" value="CYTH-like_dom_sf"/>
</dbReference>
<evidence type="ECO:0000259" key="2">
    <source>
        <dbReference type="PROSITE" id="PS51707"/>
    </source>
</evidence>
<dbReference type="SMART" id="SM01118">
    <property type="entry name" value="CYTH"/>
    <property type="match status" value="1"/>
</dbReference>
<dbReference type="Proteomes" id="UP000295765">
    <property type="component" value="Unassembled WGS sequence"/>
</dbReference>
<dbReference type="InterPro" id="IPR012042">
    <property type="entry name" value="NeuTTM/CthTTM-like"/>
</dbReference>
<dbReference type="PANTHER" id="PTHR40114">
    <property type="entry name" value="SLR0698 PROTEIN"/>
    <property type="match status" value="1"/>
</dbReference>
<feature type="active site" description="Proton acceptor" evidence="1">
    <location>
        <position position="30"/>
    </location>
</feature>
<dbReference type="PANTHER" id="PTHR40114:SF1">
    <property type="entry name" value="SLR0698 PROTEIN"/>
    <property type="match status" value="1"/>
</dbReference>
<keyword evidence="4" id="KW-1185">Reference proteome</keyword>
<dbReference type="PROSITE" id="PS51707">
    <property type="entry name" value="CYTH"/>
    <property type="match status" value="1"/>
</dbReference>
<evidence type="ECO:0000313" key="3">
    <source>
        <dbReference type="EMBL" id="TCO83623.1"/>
    </source>
</evidence>
<dbReference type="OrthoDB" id="9805588at2"/>
<comment type="caution">
    <text evidence="3">The sequence shown here is derived from an EMBL/GenBank/DDBJ whole genome shotgun (WGS) entry which is preliminary data.</text>
</comment>
<gene>
    <name evidence="3" type="ORF">EV699_1017</name>
</gene>
<proteinExistence type="predicted"/>